<organism evidence="2 3">
    <name type="scientific">Neptunomonas japonica JAMM 1380</name>
    <dbReference type="NCBI Taxonomy" id="1441457"/>
    <lineage>
        <taxon>Bacteria</taxon>
        <taxon>Pseudomonadati</taxon>
        <taxon>Pseudomonadota</taxon>
        <taxon>Gammaproteobacteria</taxon>
        <taxon>Oceanospirillales</taxon>
        <taxon>Oceanospirillaceae</taxon>
        <taxon>Neptunomonas</taxon>
    </lineage>
</organism>
<evidence type="ECO:0000313" key="2">
    <source>
        <dbReference type="EMBL" id="BBB28870.1"/>
    </source>
</evidence>
<feature type="domain" description="Polysaccharide pyruvyl transferase" evidence="1">
    <location>
        <begin position="14"/>
        <end position="241"/>
    </location>
</feature>
<protein>
    <recommendedName>
        <fullName evidence="1">Polysaccharide pyruvyl transferase domain-containing protein</fullName>
    </recommendedName>
</protein>
<dbReference type="KEGG" id="njp:NEJAP_0913"/>
<reference evidence="2 3" key="1">
    <citation type="journal article" date="2008" name="Int. J. Syst. Evol. Microbiol.">
        <title>Neptunomonas japonica sp. nov., an Osedax japonicus symbiont-like bacterium isolated from sediment adjacent to sperm whale carcasses off Kagoshima, Japan.</title>
        <authorList>
            <person name="Miyazaki M."/>
            <person name="Nogi Y."/>
            <person name="Fujiwara Y."/>
            <person name="Kawato M."/>
            <person name="Kubokawa K."/>
            <person name="Horikoshi K."/>
        </authorList>
    </citation>
    <scope>NUCLEOTIDE SEQUENCE [LARGE SCALE GENOMIC DNA]</scope>
    <source>
        <strain evidence="2 3">JAMM 1380</strain>
    </source>
</reference>
<keyword evidence="3" id="KW-1185">Reference proteome</keyword>
<accession>A0A7R6SUY8</accession>
<dbReference type="EMBL" id="AP014546">
    <property type="protein sequence ID" value="BBB28870.1"/>
    <property type="molecule type" value="Genomic_DNA"/>
</dbReference>
<name>A0A7R6SUY8_9GAMM</name>
<dbReference type="Pfam" id="PF04230">
    <property type="entry name" value="PS_pyruv_trans"/>
    <property type="match status" value="1"/>
</dbReference>
<dbReference type="RefSeq" id="WP_201349525.1">
    <property type="nucleotide sequence ID" value="NZ_AP014546.1"/>
</dbReference>
<evidence type="ECO:0000313" key="3">
    <source>
        <dbReference type="Proteomes" id="UP000595332"/>
    </source>
</evidence>
<evidence type="ECO:0000259" key="1">
    <source>
        <dbReference type="Pfam" id="PF04230"/>
    </source>
</evidence>
<proteinExistence type="predicted"/>
<dbReference type="InterPro" id="IPR007345">
    <property type="entry name" value="Polysacch_pyruvyl_Trfase"/>
</dbReference>
<gene>
    <name evidence="2" type="ORF">NEJAP_0913</name>
</gene>
<sequence length="252" mass="29000">MTRLLHVGLAECSNIGDQAITDCIRSMLSDMSDYEYKFFRINFNHATSKSDGVVEKNKIKEVLRSIRVIKILYDISLPVIKWRYYKSFYNEARKSEKILIGGGNLLMDIDFIFPLHLLILVLLSRLAGAEPAFFLAGIGPLNSKFGRFLAKRIALRLKFSIVRDELSKSILEKYNPKLKVSVLPDPVFFAEELLKSAKKNNKTDKYRVLISVFPYGSKRVSHNKSDSDSDFYYSFVADIVNYFKNKKIIMLI</sequence>
<dbReference type="AlphaFoldDB" id="A0A7R6SUY8"/>
<dbReference type="PANTHER" id="PTHR36836">
    <property type="entry name" value="COLANIC ACID BIOSYNTHESIS PROTEIN WCAK"/>
    <property type="match status" value="1"/>
</dbReference>
<dbReference type="Proteomes" id="UP000595332">
    <property type="component" value="Chromosome"/>
</dbReference>
<dbReference type="PANTHER" id="PTHR36836:SF1">
    <property type="entry name" value="COLANIC ACID BIOSYNTHESIS PROTEIN WCAK"/>
    <property type="match status" value="1"/>
</dbReference>